<dbReference type="PROSITE" id="PS00107">
    <property type="entry name" value="PROTEIN_KINASE_ATP"/>
    <property type="match status" value="1"/>
</dbReference>
<feature type="chain" id="PRO_5044565586" description="Protein kinase domain-containing protein" evidence="24">
    <location>
        <begin position="27"/>
        <end position="660"/>
    </location>
</feature>
<keyword evidence="18" id="KW-0325">Glycoprotein</keyword>
<dbReference type="SMART" id="SM00220">
    <property type="entry name" value="S_TKc"/>
    <property type="match status" value="1"/>
</dbReference>
<keyword evidence="6" id="KW-0723">Serine/threonine-protein kinase</keyword>
<comment type="function">
    <text evidence="19">Involved in resistance response to the pathogenic oomycetes Phytophthora infestans and Phytophthora capsici.</text>
</comment>
<dbReference type="FunFam" id="2.60.120.200:FF:000103">
    <property type="entry name" value="L-type lectin-domain containing receptor kinase IX.1"/>
    <property type="match status" value="1"/>
</dbReference>
<evidence type="ECO:0000256" key="1">
    <source>
        <dbReference type="ARBA" id="ARBA00004251"/>
    </source>
</evidence>
<evidence type="ECO:0000256" key="24">
    <source>
        <dbReference type="SAM" id="SignalP"/>
    </source>
</evidence>
<dbReference type="PROSITE" id="PS50011">
    <property type="entry name" value="PROTEIN_KINASE_DOM"/>
    <property type="match status" value="1"/>
</dbReference>
<keyword evidence="5" id="KW-1003">Cell membrane</keyword>
<feature type="domain" description="Protein kinase" evidence="25">
    <location>
        <begin position="349"/>
        <end position="625"/>
    </location>
</feature>
<dbReference type="Pfam" id="PF00139">
    <property type="entry name" value="Lectin_legB"/>
    <property type="match status" value="1"/>
</dbReference>
<dbReference type="CDD" id="cd06899">
    <property type="entry name" value="lectin_legume_LecRK_Arcelin_ConA"/>
    <property type="match status" value="1"/>
</dbReference>
<evidence type="ECO:0000256" key="14">
    <source>
        <dbReference type="ARBA" id="ARBA00022840"/>
    </source>
</evidence>
<dbReference type="Pfam" id="PF00069">
    <property type="entry name" value="Pkinase"/>
    <property type="match status" value="1"/>
</dbReference>
<evidence type="ECO:0000313" key="26">
    <source>
        <dbReference type="EnsemblPlants" id="MELO3C021877.2.1"/>
    </source>
</evidence>
<evidence type="ECO:0000256" key="13">
    <source>
        <dbReference type="ARBA" id="ARBA00022821"/>
    </source>
</evidence>
<evidence type="ECO:0000256" key="22">
    <source>
        <dbReference type="PROSITE-ProRule" id="PRU10141"/>
    </source>
</evidence>
<comment type="subcellular location">
    <subcellularLocation>
        <location evidence="1">Cell membrane</location>
        <topology evidence="1">Single-pass type I membrane protein</topology>
    </subcellularLocation>
</comment>
<comment type="function">
    <text evidence="20">Promotes hydrogen peroxide H(2)O(2) production and cell death.</text>
</comment>
<keyword evidence="16 23" id="KW-0472">Membrane</keyword>
<evidence type="ECO:0000256" key="19">
    <source>
        <dbReference type="ARBA" id="ARBA00058054"/>
    </source>
</evidence>
<evidence type="ECO:0000256" key="17">
    <source>
        <dbReference type="ARBA" id="ARBA00023170"/>
    </source>
</evidence>
<evidence type="ECO:0000256" key="5">
    <source>
        <dbReference type="ARBA" id="ARBA00022475"/>
    </source>
</evidence>
<dbReference type="FunFam" id="1.10.510.10:FF:000240">
    <property type="entry name" value="Lectin-domain containing receptor kinase A4.3"/>
    <property type="match status" value="1"/>
</dbReference>
<evidence type="ECO:0000256" key="23">
    <source>
        <dbReference type="SAM" id="Phobius"/>
    </source>
</evidence>
<keyword evidence="13" id="KW-0611">Plant defense</keyword>
<evidence type="ECO:0000256" key="18">
    <source>
        <dbReference type="ARBA" id="ARBA00023180"/>
    </source>
</evidence>
<protein>
    <recommendedName>
        <fullName evidence="25">Protein kinase domain-containing protein</fullName>
    </recommendedName>
</protein>
<evidence type="ECO:0000256" key="11">
    <source>
        <dbReference type="ARBA" id="ARBA00022741"/>
    </source>
</evidence>
<evidence type="ECO:0000256" key="8">
    <source>
        <dbReference type="ARBA" id="ARBA00022692"/>
    </source>
</evidence>
<dbReference type="EnsemblPlants" id="MELO3C021877.2.1">
    <property type="protein sequence ID" value="MELO3C021877.2.1"/>
    <property type="gene ID" value="MELO3C021877.2"/>
</dbReference>
<keyword evidence="10" id="KW-0430">Lectin</keyword>
<dbReference type="PROSITE" id="PS00108">
    <property type="entry name" value="PROTEIN_KINASE_ST"/>
    <property type="match status" value="1"/>
</dbReference>
<keyword evidence="8 23" id="KW-0812">Transmembrane</keyword>
<evidence type="ECO:0000256" key="2">
    <source>
        <dbReference type="ARBA" id="ARBA00007606"/>
    </source>
</evidence>
<dbReference type="Gene3D" id="3.30.200.20">
    <property type="entry name" value="Phosphorylase Kinase, domain 1"/>
    <property type="match status" value="1"/>
</dbReference>
<evidence type="ECO:0000256" key="7">
    <source>
        <dbReference type="ARBA" id="ARBA00022679"/>
    </source>
</evidence>
<dbReference type="GO" id="GO:0002229">
    <property type="term" value="P:defense response to oomycetes"/>
    <property type="evidence" value="ECO:0007669"/>
    <property type="project" value="UniProtKB-ARBA"/>
</dbReference>
<dbReference type="InterPro" id="IPR050528">
    <property type="entry name" value="L-type_Lectin-RKs"/>
</dbReference>
<evidence type="ECO:0000256" key="16">
    <source>
        <dbReference type="ARBA" id="ARBA00023136"/>
    </source>
</evidence>
<keyword evidence="12" id="KW-0418">Kinase</keyword>
<dbReference type="GO" id="GO:0004674">
    <property type="term" value="F:protein serine/threonine kinase activity"/>
    <property type="evidence" value="ECO:0007669"/>
    <property type="project" value="UniProtKB-KW"/>
</dbReference>
<dbReference type="InterPro" id="IPR008271">
    <property type="entry name" value="Ser/Thr_kinase_AS"/>
</dbReference>
<feature type="binding site" evidence="22">
    <location>
        <position position="379"/>
    </location>
    <ligand>
        <name>ATP</name>
        <dbReference type="ChEBI" id="CHEBI:30616"/>
    </ligand>
</feature>
<feature type="signal peptide" evidence="24">
    <location>
        <begin position="1"/>
        <end position="26"/>
    </location>
</feature>
<comment type="subunit">
    <text evidence="21">Interacts with ABCG40.</text>
</comment>
<keyword evidence="15 23" id="KW-1133">Transmembrane helix</keyword>
<dbReference type="InterPro" id="IPR011009">
    <property type="entry name" value="Kinase-like_dom_sf"/>
</dbReference>
<feature type="transmembrane region" description="Helical" evidence="23">
    <location>
        <begin position="277"/>
        <end position="301"/>
    </location>
</feature>
<dbReference type="CDD" id="cd14066">
    <property type="entry name" value="STKc_IRAK"/>
    <property type="match status" value="1"/>
</dbReference>
<keyword evidence="14 22" id="KW-0067">ATP-binding</keyword>
<dbReference type="InterPro" id="IPR000719">
    <property type="entry name" value="Prot_kinase_dom"/>
</dbReference>
<dbReference type="GO" id="GO:0030246">
    <property type="term" value="F:carbohydrate binding"/>
    <property type="evidence" value="ECO:0007669"/>
    <property type="project" value="UniProtKB-KW"/>
</dbReference>
<evidence type="ECO:0000256" key="21">
    <source>
        <dbReference type="ARBA" id="ARBA00063357"/>
    </source>
</evidence>
<dbReference type="PANTHER" id="PTHR27007">
    <property type="match status" value="1"/>
</dbReference>
<dbReference type="GO" id="GO:0005886">
    <property type="term" value="C:plasma membrane"/>
    <property type="evidence" value="ECO:0007669"/>
    <property type="project" value="UniProtKB-SubCell"/>
</dbReference>
<proteinExistence type="inferred from homology"/>
<comment type="similarity">
    <text evidence="2">Belongs to the leguminous lectin family.</text>
</comment>
<evidence type="ECO:0000256" key="6">
    <source>
        <dbReference type="ARBA" id="ARBA00022527"/>
    </source>
</evidence>
<keyword evidence="9 24" id="KW-0732">Signal</keyword>
<reference evidence="26" key="1">
    <citation type="submission" date="2023-03" db="UniProtKB">
        <authorList>
            <consortium name="EnsemblPlants"/>
        </authorList>
    </citation>
    <scope>IDENTIFICATION</scope>
</reference>
<comment type="similarity">
    <text evidence="4">In the C-terminal section; belongs to the protein kinase superfamily. Ser/Thr protein kinase family.</text>
</comment>
<gene>
    <name evidence="26" type="primary">103498376</name>
</gene>
<dbReference type="InterPro" id="IPR017441">
    <property type="entry name" value="Protein_kinase_ATP_BS"/>
</dbReference>
<evidence type="ECO:0000256" key="10">
    <source>
        <dbReference type="ARBA" id="ARBA00022734"/>
    </source>
</evidence>
<dbReference type="Gene3D" id="2.60.120.200">
    <property type="match status" value="1"/>
</dbReference>
<evidence type="ECO:0000256" key="4">
    <source>
        <dbReference type="ARBA" id="ARBA00010217"/>
    </source>
</evidence>
<dbReference type="AlphaFoldDB" id="A0A1S3C9N8"/>
<accession>A0A1S3C9N8</accession>
<dbReference type="Gene3D" id="1.10.510.10">
    <property type="entry name" value="Transferase(Phosphotransferase) domain 1"/>
    <property type="match status" value="1"/>
</dbReference>
<keyword evidence="11 22" id="KW-0547">Nucleotide-binding</keyword>
<keyword evidence="7" id="KW-0808">Transferase</keyword>
<dbReference type="SUPFAM" id="SSF49899">
    <property type="entry name" value="Concanavalin A-like lectins/glucanases"/>
    <property type="match status" value="1"/>
</dbReference>
<evidence type="ECO:0000256" key="3">
    <source>
        <dbReference type="ARBA" id="ARBA00008536"/>
    </source>
</evidence>
<evidence type="ECO:0000256" key="12">
    <source>
        <dbReference type="ARBA" id="ARBA00022777"/>
    </source>
</evidence>
<dbReference type="GO" id="GO:0009626">
    <property type="term" value="P:plant-type hypersensitive response"/>
    <property type="evidence" value="ECO:0007669"/>
    <property type="project" value="UniProtKB-ARBA"/>
</dbReference>
<evidence type="ECO:0000256" key="9">
    <source>
        <dbReference type="ARBA" id="ARBA00022729"/>
    </source>
</evidence>
<dbReference type="SUPFAM" id="SSF56112">
    <property type="entry name" value="Protein kinase-like (PK-like)"/>
    <property type="match status" value="1"/>
</dbReference>
<name>A0A1S3C9N8_CUCME</name>
<dbReference type="InterPro" id="IPR001220">
    <property type="entry name" value="Legume_lectin_dom"/>
</dbReference>
<comment type="similarity">
    <text evidence="3">In the N-terminal section; belongs to the leguminous lectin family.</text>
</comment>
<evidence type="ECO:0000259" key="25">
    <source>
        <dbReference type="PROSITE" id="PS50011"/>
    </source>
</evidence>
<dbReference type="FunFam" id="3.30.200.20:FF:000168">
    <property type="entry name" value="L-type lectin-domain containing receptor kinase IX.1"/>
    <property type="match status" value="1"/>
</dbReference>
<dbReference type="Gramene" id="MELO3C021877.2.1">
    <property type="protein sequence ID" value="MELO3C021877.2.1"/>
    <property type="gene ID" value="MELO3C021877.2"/>
</dbReference>
<dbReference type="GO" id="GO:0005524">
    <property type="term" value="F:ATP binding"/>
    <property type="evidence" value="ECO:0007669"/>
    <property type="project" value="UniProtKB-UniRule"/>
</dbReference>
<sequence>MTPSLYDFTMLSHLFFLLCLPLWVSSVFLKIDPFQPNENRLLFQGDAISSYEAVLFSDPQYFCSVGWAIYKDAVPIWDSQTGKITDFTTHFSFTIDTQQVSNFGHGIAFFLAPPGFQIPPNSAGGYLGLFNKTYADSSTNQIVHVEFDTFSNEWDPNFEHVGININSLASSNFTRWNVSFHSGDIIDVWISYNSTSKNLSASWKYKYTSNSSEDTALNYQIDLMKVLPQRATIGFSASTGTFLEQHSLFSWEFNSSLDILSNPTSENNNNKGGKFNIVVVVVTPLGVLMMIIAAVSFTLVFRRLKQNKRKAEEENVEEVKLTSINEDFERGAGPRRFSRKLLAMATNNFSNKRKLGEGGFGAVYRGYLPDIDSTVAVKKVSRGSKQGRKEYITEVKIISRLRHRNLVQLIGWCHDKGEFLLVYEYMPNGSLDFHLFGRRSSHLAWGTRYNIALGLASALLYLHEEWEQCVIHRDIKSSNIMLDSSFNVKLGDFGLARLIDHDLGAQTTGLVGTLGYLAPEYISTGKASKESDIYSFGVVVLEIVTGRMSRTVIEEESHKGLVEWVWDLYGSGRLLVAVDEKLQSDYDKQQVERLMLIGLWSAHPDPNLRPSIKQAIQVLNFETRIPNLPTEMPIPFYCAPNFTFMTSKETSITVSLDVGR</sequence>
<dbReference type="InterPro" id="IPR013320">
    <property type="entry name" value="ConA-like_dom_sf"/>
</dbReference>
<dbReference type="eggNOG" id="ENOG502QQSK">
    <property type="taxonomic scope" value="Eukaryota"/>
</dbReference>
<evidence type="ECO:0000256" key="15">
    <source>
        <dbReference type="ARBA" id="ARBA00022989"/>
    </source>
</evidence>
<organism evidence="26">
    <name type="scientific">Cucumis melo</name>
    <name type="common">Muskmelon</name>
    <dbReference type="NCBI Taxonomy" id="3656"/>
    <lineage>
        <taxon>Eukaryota</taxon>
        <taxon>Viridiplantae</taxon>
        <taxon>Streptophyta</taxon>
        <taxon>Embryophyta</taxon>
        <taxon>Tracheophyta</taxon>
        <taxon>Spermatophyta</taxon>
        <taxon>Magnoliopsida</taxon>
        <taxon>eudicotyledons</taxon>
        <taxon>Gunneridae</taxon>
        <taxon>Pentapetalae</taxon>
        <taxon>rosids</taxon>
        <taxon>fabids</taxon>
        <taxon>Cucurbitales</taxon>
        <taxon>Cucurbitaceae</taxon>
        <taxon>Benincaseae</taxon>
        <taxon>Cucumis</taxon>
    </lineage>
</organism>
<evidence type="ECO:0000256" key="20">
    <source>
        <dbReference type="ARBA" id="ARBA00058818"/>
    </source>
</evidence>
<keyword evidence="17" id="KW-0675">Receptor</keyword>